<evidence type="ECO:0000313" key="2">
    <source>
        <dbReference type="Proteomes" id="UP000011668"/>
    </source>
</evidence>
<protein>
    <submittedName>
        <fullName evidence="1">Uncharacterized protein</fullName>
    </submittedName>
</protein>
<dbReference type="Proteomes" id="UP000011668">
    <property type="component" value="Unassembled WGS sequence"/>
</dbReference>
<dbReference type="HOGENOM" id="CLU_1918499_0_0_1"/>
<evidence type="ECO:0000313" key="1">
    <source>
        <dbReference type="EMBL" id="ELU43834.1"/>
    </source>
</evidence>
<name>L8X5D7_THACA</name>
<comment type="caution">
    <text evidence="1">The sequence shown here is derived from an EMBL/GenBank/DDBJ whole genome shotgun (WGS) entry which is preliminary data.</text>
</comment>
<gene>
    <name evidence="1" type="ORF">AG1IA_02151</name>
</gene>
<dbReference type="EMBL" id="AFRT01000478">
    <property type="protein sequence ID" value="ELU43834.1"/>
    <property type="molecule type" value="Genomic_DNA"/>
</dbReference>
<reference evidence="1 2" key="1">
    <citation type="journal article" date="2013" name="Nat. Commun.">
        <title>The evolution and pathogenic mechanisms of the rice sheath blight pathogen.</title>
        <authorList>
            <person name="Zheng A."/>
            <person name="Lin R."/>
            <person name="Xu L."/>
            <person name="Qin P."/>
            <person name="Tang C."/>
            <person name="Ai P."/>
            <person name="Zhang D."/>
            <person name="Liu Y."/>
            <person name="Sun Z."/>
            <person name="Feng H."/>
            <person name="Wang Y."/>
            <person name="Chen Y."/>
            <person name="Liang X."/>
            <person name="Fu R."/>
            <person name="Li Q."/>
            <person name="Zhang J."/>
            <person name="Yu X."/>
            <person name="Xie Z."/>
            <person name="Ding L."/>
            <person name="Guan P."/>
            <person name="Tang J."/>
            <person name="Liang Y."/>
            <person name="Wang S."/>
            <person name="Deng Q."/>
            <person name="Li S."/>
            <person name="Zhu J."/>
            <person name="Wang L."/>
            <person name="Liu H."/>
            <person name="Li P."/>
        </authorList>
    </citation>
    <scope>NUCLEOTIDE SEQUENCE [LARGE SCALE GENOMIC DNA]</scope>
    <source>
        <strain evidence="2">AG-1 IA</strain>
    </source>
</reference>
<dbReference type="AlphaFoldDB" id="L8X5D7"/>
<organism evidence="1 2">
    <name type="scientific">Thanatephorus cucumeris (strain AG1-IA)</name>
    <name type="common">Rice sheath blight fungus</name>
    <name type="synonym">Rhizoctonia solani</name>
    <dbReference type="NCBI Taxonomy" id="983506"/>
    <lineage>
        <taxon>Eukaryota</taxon>
        <taxon>Fungi</taxon>
        <taxon>Dikarya</taxon>
        <taxon>Basidiomycota</taxon>
        <taxon>Agaricomycotina</taxon>
        <taxon>Agaricomycetes</taxon>
        <taxon>Cantharellales</taxon>
        <taxon>Ceratobasidiaceae</taxon>
        <taxon>Rhizoctonia</taxon>
        <taxon>Rhizoctonia solani AG-1</taxon>
    </lineage>
</organism>
<keyword evidence="2" id="KW-1185">Reference proteome</keyword>
<proteinExistence type="predicted"/>
<accession>L8X5D7</accession>
<sequence length="132" mass="14718">MSISKSRGTAIDAKSLPHQRPAWLRSRPARKSGLIYLFLAKTPTHPRHNTDVYLTNGRYTNLLAQERTSPVAYSQVAEIGALLSLSRRCKPLSTHTHAYEFRNQSMEPVLECVRHEPCVSNAILDISTSAGC</sequence>